<evidence type="ECO:0000313" key="2">
    <source>
        <dbReference type="Proteomes" id="UP001497644"/>
    </source>
</evidence>
<organism evidence="1 2">
    <name type="scientific">Lasius platythorax</name>
    <dbReference type="NCBI Taxonomy" id="488582"/>
    <lineage>
        <taxon>Eukaryota</taxon>
        <taxon>Metazoa</taxon>
        <taxon>Ecdysozoa</taxon>
        <taxon>Arthropoda</taxon>
        <taxon>Hexapoda</taxon>
        <taxon>Insecta</taxon>
        <taxon>Pterygota</taxon>
        <taxon>Neoptera</taxon>
        <taxon>Endopterygota</taxon>
        <taxon>Hymenoptera</taxon>
        <taxon>Apocrita</taxon>
        <taxon>Aculeata</taxon>
        <taxon>Formicoidea</taxon>
        <taxon>Formicidae</taxon>
        <taxon>Formicinae</taxon>
        <taxon>Lasius</taxon>
        <taxon>Lasius</taxon>
    </lineage>
</organism>
<evidence type="ECO:0000313" key="1">
    <source>
        <dbReference type="EMBL" id="CAL1680588.1"/>
    </source>
</evidence>
<accession>A0AAV2NLD3</accession>
<sequence>MRKDIPASCAQTVRIYTHLNMKIAEVCQIFFNERCCLIQLHRSILAQMNGVGVDNVSNEHRTAKPDDGDAIALDYACLDADERSVLAGCQI</sequence>
<proteinExistence type="predicted"/>
<dbReference type="EMBL" id="OZ034825">
    <property type="protein sequence ID" value="CAL1680588.1"/>
    <property type="molecule type" value="Genomic_DNA"/>
</dbReference>
<dbReference type="Proteomes" id="UP001497644">
    <property type="component" value="Chromosome 2"/>
</dbReference>
<dbReference type="AlphaFoldDB" id="A0AAV2NLD3"/>
<protein>
    <submittedName>
        <fullName evidence="1">Uncharacterized protein</fullName>
    </submittedName>
</protein>
<name>A0AAV2NLD3_9HYME</name>
<gene>
    <name evidence="1" type="ORF">LPLAT_LOCUS6584</name>
</gene>
<reference evidence="1" key="1">
    <citation type="submission" date="2024-04" db="EMBL/GenBank/DDBJ databases">
        <authorList>
            <consortium name="Molecular Ecology Group"/>
        </authorList>
    </citation>
    <scope>NUCLEOTIDE SEQUENCE</scope>
</reference>
<keyword evidence="2" id="KW-1185">Reference proteome</keyword>